<dbReference type="AlphaFoldDB" id="A0A1A6G392"/>
<sequence length="74" mass="7567">MVMAAKKGPGPGGGVGGSKAEAEAASEVWCRRVRELGGCSQAGNRHCFECAQRGVTYVDITVGSFVCTTCSGLL</sequence>
<keyword evidence="1" id="KW-0479">Metal-binding</keyword>
<accession>A0A1A6G392</accession>
<dbReference type="Pfam" id="PF01412">
    <property type="entry name" value="ArfGap"/>
    <property type="match status" value="1"/>
</dbReference>
<dbReference type="InterPro" id="IPR001164">
    <property type="entry name" value="ArfGAP_dom"/>
</dbReference>
<name>A0A1A6G392_NEOLE</name>
<feature type="domain" description="Arf-GAP" evidence="5">
    <location>
        <begin position="40"/>
        <end position="73"/>
    </location>
</feature>
<evidence type="ECO:0000256" key="4">
    <source>
        <dbReference type="ARBA" id="ARBA00022833"/>
    </source>
</evidence>
<dbReference type="GO" id="GO:0016020">
    <property type="term" value="C:membrane"/>
    <property type="evidence" value="ECO:0007669"/>
    <property type="project" value="TreeGrafter"/>
</dbReference>
<dbReference type="EMBL" id="LZPO01107948">
    <property type="protein sequence ID" value="OBS59842.1"/>
    <property type="molecule type" value="Genomic_DNA"/>
</dbReference>
<reference evidence="6 7" key="1">
    <citation type="submission" date="2016-06" db="EMBL/GenBank/DDBJ databases">
        <title>The Draft Genome Sequence and Annotation of the Desert Woodrat Neotoma lepida.</title>
        <authorList>
            <person name="Campbell M."/>
            <person name="Oakeson K.F."/>
            <person name="Yandell M."/>
            <person name="Halpert J.R."/>
            <person name="Dearing D."/>
        </authorList>
    </citation>
    <scope>NUCLEOTIDE SEQUENCE [LARGE SCALE GENOMIC DNA]</scope>
    <source>
        <strain evidence="6">417</strain>
        <tissue evidence="6">Liver</tissue>
    </source>
</reference>
<dbReference type="GO" id="GO:0005096">
    <property type="term" value="F:GTPase activator activity"/>
    <property type="evidence" value="ECO:0007669"/>
    <property type="project" value="InterPro"/>
</dbReference>
<evidence type="ECO:0000259" key="5">
    <source>
        <dbReference type="Pfam" id="PF01412"/>
    </source>
</evidence>
<evidence type="ECO:0000313" key="6">
    <source>
        <dbReference type="EMBL" id="OBS59842.1"/>
    </source>
</evidence>
<dbReference type="PANTHER" id="PTHR46134">
    <property type="entry name" value="DRONGO, ISOFORM F"/>
    <property type="match status" value="1"/>
</dbReference>
<dbReference type="GO" id="GO:0001675">
    <property type="term" value="P:acrosome assembly"/>
    <property type="evidence" value="ECO:0007669"/>
    <property type="project" value="TreeGrafter"/>
</dbReference>
<dbReference type="Gene3D" id="1.10.220.150">
    <property type="entry name" value="Arf GTPase activating protein"/>
    <property type="match status" value="1"/>
</dbReference>
<dbReference type="GO" id="GO:0031410">
    <property type="term" value="C:cytoplasmic vesicle"/>
    <property type="evidence" value="ECO:0007669"/>
    <property type="project" value="TreeGrafter"/>
</dbReference>
<dbReference type="InterPro" id="IPR037278">
    <property type="entry name" value="ARFGAP/RecO"/>
</dbReference>
<evidence type="ECO:0000256" key="1">
    <source>
        <dbReference type="ARBA" id="ARBA00022723"/>
    </source>
</evidence>
<dbReference type="InterPro" id="IPR038508">
    <property type="entry name" value="ArfGAP_dom_sf"/>
</dbReference>
<dbReference type="OrthoDB" id="6036at2759"/>
<keyword evidence="3" id="KW-0863">Zinc-finger</keyword>
<comment type="caution">
    <text evidence="6">The sequence shown here is derived from an EMBL/GenBank/DDBJ whole genome shotgun (WGS) entry which is preliminary data.</text>
</comment>
<evidence type="ECO:0000256" key="3">
    <source>
        <dbReference type="ARBA" id="ARBA00022771"/>
    </source>
</evidence>
<dbReference type="GO" id="GO:0045109">
    <property type="term" value="P:intermediate filament organization"/>
    <property type="evidence" value="ECO:0007669"/>
    <property type="project" value="TreeGrafter"/>
</dbReference>
<keyword evidence="7" id="KW-1185">Reference proteome</keyword>
<proteinExistence type="predicted"/>
<dbReference type="GO" id="GO:0008270">
    <property type="term" value="F:zinc ion binding"/>
    <property type="evidence" value="ECO:0007669"/>
    <property type="project" value="UniProtKB-KW"/>
</dbReference>
<keyword evidence="2" id="KW-0677">Repeat</keyword>
<dbReference type="Proteomes" id="UP000092124">
    <property type="component" value="Unassembled WGS sequence"/>
</dbReference>
<dbReference type="PANTHER" id="PTHR46134:SF4">
    <property type="entry name" value="ARF-GAP DOMAIN AND FG REPEAT-CONTAINING PROTEIN 2"/>
    <property type="match status" value="1"/>
</dbReference>
<keyword evidence="4" id="KW-0862">Zinc</keyword>
<dbReference type="STRING" id="56216.A0A1A6G392"/>
<evidence type="ECO:0000256" key="2">
    <source>
        <dbReference type="ARBA" id="ARBA00022737"/>
    </source>
</evidence>
<dbReference type="GO" id="GO:0007289">
    <property type="term" value="P:spermatid nucleus differentiation"/>
    <property type="evidence" value="ECO:0007669"/>
    <property type="project" value="TreeGrafter"/>
</dbReference>
<evidence type="ECO:0000313" key="7">
    <source>
        <dbReference type="Proteomes" id="UP000092124"/>
    </source>
</evidence>
<gene>
    <name evidence="6" type="ORF">A6R68_09040</name>
</gene>
<dbReference type="SUPFAM" id="SSF57863">
    <property type="entry name" value="ArfGap/RecO-like zinc finger"/>
    <property type="match status" value="1"/>
</dbReference>
<protein>
    <recommendedName>
        <fullName evidence="5">Arf-GAP domain-containing protein</fullName>
    </recommendedName>
</protein>
<organism evidence="6 7">
    <name type="scientific">Neotoma lepida</name>
    <name type="common">Desert woodrat</name>
    <dbReference type="NCBI Taxonomy" id="56216"/>
    <lineage>
        <taxon>Eukaryota</taxon>
        <taxon>Metazoa</taxon>
        <taxon>Chordata</taxon>
        <taxon>Craniata</taxon>
        <taxon>Vertebrata</taxon>
        <taxon>Euteleostomi</taxon>
        <taxon>Mammalia</taxon>
        <taxon>Eutheria</taxon>
        <taxon>Euarchontoglires</taxon>
        <taxon>Glires</taxon>
        <taxon>Rodentia</taxon>
        <taxon>Myomorpha</taxon>
        <taxon>Muroidea</taxon>
        <taxon>Cricetidae</taxon>
        <taxon>Neotominae</taxon>
        <taxon>Neotoma</taxon>
    </lineage>
</organism>
<dbReference type="InterPro" id="IPR052248">
    <property type="entry name" value="Arf-GAP_FG-repeat_protein"/>
</dbReference>